<dbReference type="InterPro" id="IPR036390">
    <property type="entry name" value="WH_DNA-bd_sf"/>
</dbReference>
<accession>A0A7W7L2Z6</accession>
<keyword evidence="6" id="KW-1185">Reference proteome</keyword>
<protein>
    <submittedName>
        <fullName evidence="5">GntR family transcriptional regulator</fullName>
    </submittedName>
</protein>
<dbReference type="InterPro" id="IPR036388">
    <property type="entry name" value="WH-like_DNA-bd_sf"/>
</dbReference>
<dbReference type="RefSeq" id="WP_167736901.1">
    <property type="nucleotide sequence ID" value="NZ_BMLA01000006.1"/>
</dbReference>
<organism evidence="5 6">
    <name type="scientific">Micrococcus flavus</name>
    <dbReference type="NCBI Taxonomy" id="384602"/>
    <lineage>
        <taxon>Bacteria</taxon>
        <taxon>Bacillati</taxon>
        <taxon>Actinomycetota</taxon>
        <taxon>Actinomycetes</taxon>
        <taxon>Micrococcales</taxon>
        <taxon>Micrococcaceae</taxon>
        <taxon>Micrococcus</taxon>
    </lineage>
</organism>
<keyword evidence="3" id="KW-0804">Transcription</keyword>
<evidence type="ECO:0000313" key="5">
    <source>
        <dbReference type="EMBL" id="MBB4882118.1"/>
    </source>
</evidence>
<dbReference type="EMBL" id="JACHMC010000001">
    <property type="protein sequence ID" value="MBB4882118.1"/>
    <property type="molecule type" value="Genomic_DNA"/>
</dbReference>
<dbReference type="AlphaFoldDB" id="A0A7W7L2Z6"/>
<dbReference type="Proteomes" id="UP000560081">
    <property type="component" value="Unassembled WGS sequence"/>
</dbReference>
<keyword evidence="2" id="KW-0238">DNA-binding</keyword>
<feature type="domain" description="HTH gntR-type" evidence="4">
    <location>
        <begin position="17"/>
        <end position="85"/>
    </location>
</feature>
<dbReference type="PANTHER" id="PTHR38445">
    <property type="entry name" value="HTH-TYPE TRANSCRIPTIONAL REPRESSOR YTRA"/>
    <property type="match status" value="1"/>
</dbReference>
<comment type="caution">
    <text evidence="5">The sequence shown here is derived from an EMBL/GenBank/DDBJ whole genome shotgun (WGS) entry which is preliminary data.</text>
</comment>
<dbReference type="Gene3D" id="1.10.10.10">
    <property type="entry name" value="Winged helix-like DNA-binding domain superfamily/Winged helix DNA-binding domain"/>
    <property type="match status" value="1"/>
</dbReference>
<dbReference type="InterPro" id="IPR000524">
    <property type="entry name" value="Tscrpt_reg_HTH_GntR"/>
</dbReference>
<dbReference type="GO" id="GO:0003700">
    <property type="term" value="F:DNA-binding transcription factor activity"/>
    <property type="evidence" value="ECO:0007669"/>
    <property type="project" value="InterPro"/>
</dbReference>
<name>A0A7W7L2Z6_9MICC</name>
<sequence>MTAAAGAALEVDLRSPVPPFEQLRAQIADRVAQGVLTPGTRLPPVRSLAADLGLAAGTVARAYKELEGDGVVVTAGRRGTVVAPAPPTASADAVDAAVARAVALARGAGWDRSRVLEAMKRAWEG</sequence>
<gene>
    <name evidence="5" type="ORF">BJ976_000469</name>
</gene>
<dbReference type="Pfam" id="PF00392">
    <property type="entry name" value="GntR"/>
    <property type="match status" value="1"/>
</dbReference>
<evidence type="ECO:0000259" key="4">
    <source>
        <dbReference type="PROSITE" id="PS50949"/>
    </source>
</evidence>
<keyword evidence="1" id="KW-0805">Transcription regulation</keyword>
<evidence type="ECO:0000313" key="6">
    <source>
        <dbReference type="Proteomes" id="UP000560081"/>
    </source>
</evidence>
<proteinExistence type="predicted"/>
<dbReference type="PROSITE" id="PS50949">
    <property type="entry name" value="HTH_GNTR"/>
    <property type="match status" value="1"/>
</dbReference>
<evidence type="ECO:0000256" key="2">
    <source>
        <dbReference type="ARBA" id="ARBA00023125"/>
    </source>
</evidence>
<dbReference type="SMART" id="SM00345">
    <property type="entry name" value="HTH_GNTR"/>
    <property type="match status" value="1"/>
</dbReference>
<dbReference type="SUPFAM" id="SSF46785">
    <property type="entry name" value="Winged helix' DNA-binding domain"/>
    <property type="match status" value="1"/>
</dbReference>
<dbReference type="CDD" id="cd07377">
    <property type="entry name" value="WHTH_GntR"/>
    <property type="match status" value="1"/>
</dbReference>
<evidence type="ECO:0000256" key="1">
    <source>
        <dbReference type="ARBA" id="ARBA00023015"/>
    </source>
</evidence>
<evidence type="ECO:0000256" key="3">
    <source>
        <dbReference type="ARBA" id="ARBA00023163"/>
    </source>
</evidence>
<dbReference type="PANTHER" id="PTHR38445:SF9">
    <property type="entry name" value="HTH-TYPE TRANSCRIPTIONAL REPRESSOR YTRA"/>
    <property type="match status" value="1"/>
</dbReference>
<reference evidence="5 6" key="1">
    <citation type="submission" date="2020-08" db="EMBL/GenBank/DDBJ databases">
        <title>Sequencing the genomes of 1000 actinobacteria strains.</title>
        <authorList>
            <person name="Klenk H.-P."/>
        </authorList>
    </citation>
    <scope>NUCLEOTIDE SEQUENCE [LARGE SCALE GENOMIC DNA]</scope>
    <source>
        <strain evidence="5 6">DSM 19079</strain>
    </source>
</reference>
<dbReference type="GO" id="GO:0003677">
    <property type="term" value="F:DNA binding"/>
    <property type="evidence" value="ECO:0007669"/>
    <property type="project" value="UniProtKB-KW"/>
</dbReference>